<dbReference type="AlphaFoldDB" id="A0A7I8JGA4"/>
<proteinExistence type="predicted"/>
<evidence type="ECO:0000313" key="1">
    <source>
        <dbReference type="EMBL" id="CAA2629923.1"/>
    </source>
</evidence>
<accession>A0A7I8JGA4</accession>
<evidence type="ECO:0000313" key="2">
    <source>
        <dbReference type="Proteomes" id="UP001189122"/>
    </source>
</evidence>
<protein>
    <submittedName>
        <fullName evidence="1">Uncharacterized protein</fullName>
    </submittedName>
</protein>
<name>A0A7I8JGA4_SPIIN</name>
<gene>
    <name evidence="1" type="ORF">SI7747_12015561</name>
</gene>
<dbReference type="Proteomes" id="UP001189122">
    <property type="component" value="Unassembled WGS sequence"/>
</dbReference>
<reference evidence="1 2" key="1">
    <citation type="submission" date="2019-12" db="EMBL/GenBank/DDBJ databases">
        <authorList>
            <person name="Scholz U."/>
            <person name="Mascher M."/>
            <person name="Fiebig A."/>
        </authorList>
    </citation>
    <scope>NUCLEOTIDE SEQUENCE</scope>
</reference>
<dbReference type="EMBL" id="LR743599">
    <property type="protein sequence ID" value="CAA2629923.1"/>
    <property type="molecule type" value="Genomic_DNA"/>
</dbReference>
<sequence>MFSPSPFRRLLRGLSRCGGASMRTENYYYYYYY</sequence>
<keyword evidence="2" id="KW-1185">Reference proteome</keyword>
<organism evidence="1">
    <name type="scientific">Spirodela intermedia</name>
    <name type="common">Intermediate duckweed</name>
    <dbReference type="NCBI Taxonomy" id="51605"/>
    <lineage>
        <taxon>Eukaryota</taxon>
        <taxon>Viridiplantae</taxon>
        <taxon>Streptophyta</taxon>
        <taxon>Embryophyta</taxon>
        <taxon>Tracheophyta</taxon>
        <taxon>Spermatophyta</taxon>
        <taxon>Magnoliopsida</taxon>
        <taxon>Liliopsida</taxon>
        <taxon>Araceae</taxon>
        <taxon>Lemnoideae</taxon>
        <taxon>Spirodela</taxon>
    </lineage>
</organism>
<dbReference type="EMBL" id="CACRZD030000012">
    <property type="protein sequence ID" value="CAA6669166.1"/>
    <property type="molecule type" value="Genomic_DNA"/>
</dbReference>